<dbReference type="EMBL" id="VSRR010001412">
    <property type="protein sequence ID" value="MPC25071.1"/>
    <property type="molecule type" value="Genomic_DNA"/>
</dbReference>
<evidence type="ECO:0000256" key="1">
    <source>
        <dbReference type="SAM" id="MobiDB-lite"/>
    </source>
</evidence>
<protein>
    <submittedName>
        <fullName evidence="2">Uncharacterized protein</fullName>
    </submittedName>
</protein>
<name>A0A5B7DTT8_PORTR</name>
<evidence type="ECO:0000313" key="3">
    <source>
        <dbReference type="Proteomes" id="UP000324222"/>
    </source>
</evidence>
<feature type="compositionally biased region" description="Basic and acidic residues" evidence="1">
    <location>
        <begin position="12"/>
        <end position="29"/>
    </location>
</feature>
<dbReference type="AlphaFoldDB" id="A0A5B7DTT8"/>
<evidence type="ECO:0000313" key="2">
    <source>
        <dbReference type="EMBL" id="MPC25071.1"/>
    </source>
</evidence>
<gene>
    <name evidence="2" type="ORF">E2C01_018170</name>
</gene>
<proteinExistence type="predicted"/>
<comment type="caution">
    <text evidence="2">The sequence shown here is derived from an EMBL/GenBank/DDBJ whole genome shotgun (WGS) entry which is preliminary data.</text>
</comment>
<sequence length="122" mass="13629">MSGRGTVTAKAPSDHDSAIDEPEHDHSGDDDNLIITESNVVLLHRPASLKVSPDDNFETSATEDFFPKLMDGREYFQITKSNLAKENTCGSRSRFLPPYIGGKIFFTTYARYCDLLRGQRQG</sequence>
<accession>A0A5B7DTT8</accession>
<dbReference type="OrthoDB" id="5960253at2759"/>
<reference evidence="2 3" key="1">
    <citation type="submission" date="2019-05" db="EMBL/GenBank/DDBJ databases">
        <title>Another draft genome of Portunus trituberculatus and its Hox gene families provides insights of decapod evolution.</title>
        <authorList>
            <person name="Jeong J.-H."/>
            <person name="Song I."/>
            <person name="Kim S."/>
            <person name="Choi T."/>
            <person name="Kim D."/>
            <person name="Ryu S."/>
            <person name="Kim W."/>
        </authorList>
    </citation>
    <scope>NUCLEOTIDE SEQUENCE [LARGE SCALE GENOMIC DNA]</scope>
    <source>
        <tissue evidence="2">Muscle</tissue>
    </source>
</reference>
<feature type="region of interest" description="Disordered" evidence="1">
    <location>
        <begin position="1"/>
        <end position="31"/>
    </location>
</feature>
<keyword evidence="3" id="KW-1185">Reference proteome</keyword>
<dbReference type="Proteomes" id="UP000324222">
    <property type="component" value="Unassembled WGS sequence"/>
</dbReference>
<organism evidence="2 3">
    <name type="scientific">Portunus trituberculatus</name>
    <name type="common">Swimming crab</name>
    <name type="synonym">Neptunus trituberculatus</name>
    <dbReference type="NCBI Taxonomy" id="210409"/>
    <lineage>
        <taxon>Eukaryota</taxon>
        <taxon>Metazoa</taxon>
        <taxon>Ecdysozoa</taxon>
        <taxon>Arthropoda</taxon>
        <taxon>Crustacea</taxon>
        <taxon>Multicrustacea</taxon>
        <taxon>Malacostraca</taxon>
        <taxon>Eumalacostraca</taxon>
        <taxon>Eucarida</taxon>
        <taxon>Decapoda</taxon>
        <taxon>Pleocyemata</taxon>
        <taxon>Brachyura</taxon>
        <taxon>Eubrachyura</taxon>
        <taxon>Portunoidea</taxon>
        <taxon>Portunidae</taxon>
        <taxon>Portuninae</taxon>
        <taxon>Portunus</taxon>
    </lineage>
</organism>